<dbReference type="InterPro" id="IPR036196">
    <property type="entry name" value="Ptyr_pPase_sf"/>
</dbReference>
<dbReference type="AlphaFoldDB" id="A0A1I2K388"/>
<evidence type="ECO:0000256" key="4">
    <source>
        <dbReference type="PIRSR" id="PIRSR617867-1"/>
    </source>
</evidence>
<feature type="active site" evidence="4">
    <location>
        <position position="22"/>
    </location>
</feature>
<dbReference type="PANTHER" id="PTHR11717:SF31">
    <property type="entry name" value="LOW MOLECULAR WEIGHT PROTEIN-TYROSINE-PHOSPHATASE ETP-RELATED"/>
    <property type="match status" value="1"/>
</dbReference>
<dbReference type="InterPro" id="IPR050438">
    <property type="entry name" value="LMW_PTPase"/>
</dbReference>
<dbReference type="Proteomes" id="UP000198589">
    <property type="component" value="Unassembled WGS sequence"/>
</dbReference>
<evidence type="ECO:0000313" key="6">
    <source>
        <dbReference type="EMBL" id="SFF61344.1"/>
    </source>
</evidence>
<gene>
    <name evidence="6" type="ORF">SAMN05216574_11943</name>
</gene>
<name>A0A1I2K388_9ACTN</name>
<dbReference type="GO" id="GO:0004725">
    <property type="term" value="F:protein tyrosine phosphatase activity"/>
    <property type="evidence" value="ECO:0007669"/>
    <property type="project" value="InterPro"/>
</dbReference>
<evidence type="ECO:0000256" key="1">
    <source>
        <dbReference type="ARBA" id="ARBA00011063"/>
    </source>
</evidence>
<proteinExistence type="inferred from homology"/>
<feature type="active site" description="Nucleophile" evidence="4">
    <location>
        <position position="16"/>
    </location>
</feature>
<dbReference type="InterPro" id="IPR023485">
    <property type="entry name" value="Ptyr_pPase"/>
</dbReference>
<dbReference type="RefSeq" id="WP_092202458.1">
    <property type="nucleotide sequence ID" value="NZ_FOND01000019.1"/>
</dbReference>
<keyword evidence="3" id="KW-0904">Protein phosphatase</keyword>
<accession>A0A1I2K388</accession>
<dbReference type="InterPro" id="IPR017867">
    <property type="entry name" value="Tyr_phospatase_low_mol_wt"/>
</dbReference>
<dbReference type="SUPFAM" id="SSF52788">
    <property type="entry name" value="Phosphotyrosine protein phosphatases I"/>
    <property type="match status" value="1"/>
</dbReference>
<feature type="domain" description="Phosphotyrosine protein phosphatase I" evidence="5">
    <location>
        <begin position="10"/>
        <end position="143"/>
    </location>
</feature>
<sequence>MTSADGLAGASLLFVCTGNLCRSAAADRMLTAWAMRSGRSVAVRSAGTLARPGRPIHPSTARALRAHGVSGDGFTSHRLSEDDVDWADLVLTMTAEHREEVVALNPRAMQKCFTVLEAAALSRAVVEQQLRLASGRRGPAVAAAWRETRLRFARPLGPDFDVVDPIDEPEDLHADVVDQIAVALGYITPLLEEDREQGAPTVRMPRLPPVPRAA</sequence>
<dbReference type="PANTHER" id="PTHR11717">
    <property type="entry name" value="LOW MOLECULAR WEIGHT PROTEIN TYROSINE PHOSPHATASE"/>
    <property type="match status" value="1"/>
</dbReference>
<dbReference type="PRINTS" id="PR00719">
    <property type="entry name" value="LMWPTPASE"/>
</dbReference>
<dbReference type="OrthoDB" id="9784339at2"/>
<dbReference type="Pfam" id="PF01451">
    <property type="entry name" value="LMWPc"/>
    <property type="match status" value="1"/>
</dbReference>
<dbReference type="SMART" id="SM00226">
    <property type="entry name" value="LMWPc"/>
    <property type="match status" value="1"/>
</dbReference>
<evidence type="ECO:0000313" key="7">
    <source>
        <dbReference type="Proteomes" id="UP000198589"/>
    </source>
</evidence>
<protein>
    <submittedName>
        <fullName evidence="6">Protein-tyrosine phosphatase</fullName>
    </submittedName>
</protein>
<evidence type="ECO:0000256" key="2">
    <source>
        <dbReference type="ARBA" id="ARBA00022801"/>
    </source>
</evidence>
<dbReference type="Gene3D" id="3.40.50.2300">
    <property type="match status" value="1"/>
</dbReference>
<reference evidence="7" key="1">
    <citation type="submission" date="2016-10" db="EMBL/GenBank/DDBJ databases">
        <authorList>
            <person name="Varghese N."/>
            <person name="Submissions S."/>
        </authorList>
    </citation>
    <scope>NUCLEOTIDE SEQUENCE [LARGE SCALE GENOMIC DNA]</scope>
    <source>
        <strain evidence="7">DSM 46838</strain>
    </source>
</reference>
<organism evidence="6 7">
    <name type="scientific">Blastococcus tunisiensis</name>
    <dbReference type="NCBI Taxonomy" id="1798228"/>
    <lineage>
        <taxon>Bacteria</taxon>
        <taxon>Bacillati</taxon>
        <taxon>Actinomycetota</taxon>
        <taxon>Actinomycetes</taxon>
        <taxon>Geodermatophilales</taxon>
        <taxon>Geodermatophilaceae</taxon>
        <taxon>Blastococcus</taxon>
    </lineage>
</organism>
<evidence type="ECO:0000256" key="3">
    <source>
        <dbReference type="ARBA" id="ARBA00022912"/>
    </source>
</evidence>
<keyword evidence="7" id="KW-1185">Reference proteome</keyword>
<evidence type="ECO:0000259" key="5">
    <source>
        <dbReference type="SMART" id="SM00226"/>
    </source>
</evidence>
<keyword evidence="2" id="KW-0378">Hydrolase</keyword>
<dbReference type="EMBL" id="FOND01000019">
    <property type="protein sequence ID" value="SFF61344.1"/>
    <property type="molecule type" value="Genomic_DNA"/>
</dbReference>
<dbReference type="STRING" id="1798228.SAMN05216574_11943"/>
<comment type="similarity">
    <text evidence="1">Belongs to the low molecular weight phosphotyrosine protein phosphatase family.</text>
</comment>